<evidence type="ECO:0000256" key="4">
    <source>
        <dbReference type="ARBA" id="ARBA00022989"/>
    </source>
</evidence>
<protein>
    <recommendedName>
        <fullName evidence="2">Coiled-coil domain-containing protein 167</fullName>
    </recommendedName>
</protein>
<dbReference type="Pfam" id="PF15188">
    <property type="entry name" value="CCDC-167"/>
    <property type="match status" value="1"/>
</dbReference>
<keyword evidence="10" id="KW-1185">Reference proteome</keyword>
<evidence type="ECO:0000256" key="3">
    <source>
        <dbReference type="ARBA" id="ARBA00022692"/>
    </source>
</evidence>
<sequence>MTNVKDKRKEKVSVATEIDRLEERRKRCQDNLEKAEFRLRHEQITDKECKELEEEITIVKGRLQKLDKELTTLRKENQKNMLLSVALFAVTALLYYAFFHSQDS</sequence>
<evidence type="ECO:0000313" key="10">
    <source>
        <dbReference type="Proteomes" id="UP000265120"/>
    </source>
</evidence>
<name>A0A3P8WZV9_CYNSE</name>
<dbReference type="InParanoid" id="A0A3P8WZV9"/>
<comment type="subcellular location">
    <subcellularLocation>
        <location evidence="1">Membrane</location>
        <topology evidence="1">Single-pass membrane protein</topology>
    </subcellularLocation>
</comment>
<evidence type="ECO:0000256" key="5">
    <source>
        <dbReference type="ARBA" id="ARBA00023054"/>
    </source>
</evidence>
<dbReference type="GeneTree" id="ENSGT00390000010210"/>
<organism evidence="9 10">
    <name type="scientific">Cynoglossus semilaevis</name>
    <name type="common">Tongue sole</name>
    <dbReference type="NCBI Taxonomy" id="244447"/>
    <lineage>
        <taxon>Eukaryota</taxon>
        <taxon>Metazoa</taxon>
        <taxon>Chordata</taxon>
        <taxon>Craniata</taxon>
        <taxon>Vertebrata</taxon>
        <taxon>Euteleostomi</taxon>
        <taxon>Actinopterygii</taxon>
        <taxon>Neopterygii</taxon>
        <taxon>Teleostei</taxon>
        <taxon>Neoteleostei</taxon>
        <taxon>Acanthomorphata</taxon>
        <taxon>Carangaria</taxon>
        <taxon>Pleuronectiformes</taxon>
        <taxon>Pleuronectoidei</taxon>
        <taxon>Cynoglossidae</taxon>
        <taxon>Cynoglossinae</taxon>
        <taxon>Cynoglossus</taxon>
    </lineage>
</organism>
<feature type="transmembrane region" description="Helical" evidence="8">
    <location>
        <begin position="81"/>
        <end position="99"/>
    </location>
</feature>
<reference evidence="9" key="2">
    <citation type="submission" date="2025-08" db="UniProtKB">
        <authorList>
            <consortium name="Ensembl"/>
        </authorList>
    </citation>
    <scope>IDENTIFICATION</scope>
</reference>
<evidence type="ECO:0000256" key="2">
    <source>
        <dbReference type="ARBA" id="ARBA00022350"/>
    </source>
</evidence>
<dbReference type="OMA" id="MAIMNER"/>
<dbReference type="PANTHER" id="PTHR31759:SF1">
    <property type="entry name" value="COILED-COIL DOMAIN-CONTAINING PROTEIN 167"/>
    <property type="match status" value="1"/>
</dbReference>
<dbReference type="AlphaFoldDB" id="A0A3P8WZV9"/>
<dbReference type="STRING" id="244447.ENSCSEP00000032294"/>
<keyword evidence="5 7" id="KW-0175">Coiled coil</keyword>
<reference evidence="9" key="3">
    <citation type="submission" date="2025-09" db="UniProtKB">
        <authorList>
            <consortium name="Ensembl"/>
        </authorList>
    </citation>
    <scope>IDENTIFICATION</scope>
</reference>
<proteinExistence type="predicted"/>
<keyword evidence="4 8" id="KW-1133">Transmembrane helix</keyword>
<dbReference type="Ensembl" id="ENSCSET00000032714.1">
    <property type="protein sequence ID" value="ENSCSEP00000032294.1"/>
    <property type="gene ID" value="ENSCSEG00000020718.1"/>
</dbReference>
<evidence type="ECO:0000256" key="1">
    <source>
        <dbReference type="ARBA" id="ARBA00004167"/>
    </source>
</evidence>
<accession>A0A3P8WZV9</accession>
<evidence type="ECO:0000256" key="8">
    <source>
        <dbReference type="SAM" id="Phobius"/>
    </source>
</evidence>
<keyword evidence="3 8" id="KW-0812">Transmembrane</keyword>
<feature type="coiled-coil region" evidence="7">
    <location>
        <begin position="4"/>
        <end position="76"/>
    </location>
</feature>
<dbReference type="PANTHER" id="PTHR31759">
    <property type="entry name" value="COILED-COIL DOMAIN-CONTAINING PROTEIN 167"/>
    <property type="match status" value="1"/>
</dbReference>
<dbReference type="Proteomes" id="UP000265120">
    <property type="component" value="Chromosome 7"/>
</dbReference>
<keyword evidence="6 8" id="KW-0472">Membrane</keyword>
<evidence type="ECO:0000256" key="7">
    <source>
        <dbReference type="SAM" id="Coils"/>
    </source>
</evidence>
<dbReference type="InterPro" id="IPR028194">
    <property type="entry name" value="CC167"/>
</dbReference>
<evidence type="ECO:0000256" key="6">
    <source>
        <dbReference type="ARBA" id="ARBA00023136"/>
    </source>
</evidence>
<dbReference type="FunCoup" id="A0A3P8WZV9">
    <property type="interactions" value="984"/>
</dbReference>
<dbReference type="GO" id="GO:0016020">
    <property type="term" value="C:membrane"/>
    <property type="evidence" value="ECO:0007669"/>
    <property type="project" value="UniProtKB-SubCell"/>
</dbReference>
<reference evidence="9 10" key="1">
    <citation type="journal article" date="2014" name="Nat. Genet.">
        <title>Whole-genome sequence of a flatfish provides insights into ZW sex chromosome evolution and adaptation to a benthic lifestyle.</title>
        <authorList>
            <person name="Chen S."/>
            <person name="Zhang G."/>
            <person name="Shao C."/>
            <person name="Huang Q."/>
            <person name="Liu G."/>
            <person name="Zhang P."/>
            <person name="Song W."/>
            <person name="An N."/>
            <person name="Chalopin D."/>
            <person name="Volff J.N."/>
            <person name="Hong Y."/>
            <person name="Li Q."/>
            <person name="Sha Z."/>
            <person name="Zhou H."/>
            <person name="Xie M."/>
            <person name="Yu Q."/>
            <person name="Liu Y."/>
            <person name="Xiang H."/>
            <person name="Wang N."/>
            <person name="Wu K."/>
            <person name="Yang C."/>
            <person name="Zhou Q."/>
            <person name="Liao X."/>
            <person name="Yang L."/>
            <person name="Hu Q."/>
            <person name="Zhang J."/>
            <person name="Meng L."/>
            <person name="Jin L."/>
            <person name="Tian Y."/>
            <person name="Lian J."/>
            <person name="Yang J."/>
            <person name="Miao G."/>
            <person name="Liu S."/>
            <person name="Liang Z."/>
            <person name="Yan F."/>
            <person name="Li Y."/>
            <person name="Sun B."/>
            <person name="Zhang H."/>
            <person name="Zhang J."/>
            <person name="Zhu Y."/>
            <person name="Du M."/>
            <person name="Zhao Y."/>
            <person name="Schartl M."/>
            <person name="Tang Q."/>
            <person name="Wang J."/>
        </authorList>
    </citation>
    <scope>NUCLEOTIDE SEQUENCE</scope>
</reference>
<evidence type="ECO:0000313" key="9">
    <source>
        <dbReference type="Ensembl" id="ENSCSEP00000032294.1"/>
    </source>
</evidence>